<comment type="caution">
    <text evidence="2">The sequence shown here is derived from an EMBL/GenBank/DDBJ whole genome shotgun (WGS) entry which is preliminary data.</text>
</comment>
<dbReference type="AlphaFoldDB" id="A0A9P4QPL8"/>
<sequence>MRVPYAPTEPSNPDDAPIYARIAARRAPRPLIPLDLALLHNTAVADGWNSFIGAVRTKTSLDAGLKELAISRVAILNHAVHEWNSHAPLALAGGITREGLQTARTAEVVRQGDKVREKEEGGLTGEQWGVLAYADQMTRGVSVDEGLVGRLKGGLGDKGVVELTVTVAAYNCVSRVLVALDVGEENGGVMRGVGDM</sequence>
<proteinExistence type="predicted"/>
<name>A0A9P4QPL8_9PLEO</name>
<evidence type="ECO:0000259" key="1">
    <source>
        <dbReference type="Pfam" id="PF02627"/>
    </source>
</evidence>
<reference evidence="2" key="1">
    <citation type="journal article" date="2020" name="Stud. Mycol.">
        <title>101 Dothideomycetes genomes: a test case for predicting lifestyles and emergence of pathogens.</title>
        <authorList>
            <person name="Haridas S."/>
            <person name="Albert R."/>
            <person name="Binder M."/>
            <person name="Bloem J."/>
            <person name="Labutti K."/>
            <person name="Salamov A."/>
            <person name="Andreopoulos B."/>
            <person name="Baker S."/>
            <person name="Barry K."/>
            <person name="Bills G."/>
            <person name="Bluhm B."/>
            <person name="Cannon C."/>
            <person name="Castanera R."/>
            <person name="Culley D."/>
            <person name="Daum C."/>
            <person name="Ezra D."/>
            <person name="Gonzalez J."/>
            <person name="Henrissat B."/>
            <person name="Kuo A."/>
            <person name="Liang C."/>
            <person name="Lipzen A."/>
            <person name="Lutzoni F."/>
            <person name="Magnuson J."/>
            <person name="Mondo S."/>
            <person name="Nolan M."/>
            <person name="Ohm R."/>
            <person name="Pangilinan J."/>
            <person name="Park H.-J."/>
            <person name="Ramirez L."/>
            <person name="Alfaro M."/>
            <person name="Sun H."/>
            <person name="Tritt A."/>
            <person name="Yoshinaga Y."/>
            <person name="Zwiers L.-H."/>
            <person name="Turgeon B."/>
            <person name="Goodwin S."/>
            <person name="Spatafora J."/>
            <person name="Crous P."/>
            <person name="Grigoriev I."/>
        </authorList>
    </citation>
    <scope>NUCLEOTIDE SEQUENCE</scope>
    <source>
        <strain evidence="2">CBS 125425</strain>
    </source>
</reference>
<dbReference type="EMBL" id="ML996267">
    <property type="protein sequence ID" value="KAF2728764.1"/>
    <property type="molecule type" value="Genomic_DNA"/>
</dbReference>
<organism evidence="2 3">
    <name type="scientific">Polyplosphaeria fusca</name>
    <dbReference type="NCBI Taxonomy" id="682080"/>
    <lineage>
        <taxon>Eukaryota</taxon>
        <taxon>Fungi</taxon>
        <taxon>Dikarya</taxon>
        <taxon>Ascomycota</taxon>
        <taxon>Pezizomycotina</taxon>
        <taxon>Dothideomycetes</taxon>
        <taxon>Pleosporomycetidae</taxon>
        <taxon>Pleosporales</taxon>
        <taxon>Tetraplosphaeriaceae</taxon>
        <taxon>Polyplosphaeria</taxon>
    </lineage>
</organism>
<evidence type="ECO:0000313" key="2">
    <source>
        <dbReference type="EMBL" id="KAF2728764.1"/>
    </source>
</evidence>
<dbReference type="PANTHER" id="PTHR34846">
    <property type="entry name" value="4-CARBOXYMUCONOLACTONE DECARBOXYLASE FAMILY PROTEIN (AFU_ORTHOLOGUE AFUA_6G11590)"/>
    <property type="match status" value="1"/>
</dbReference>
<protein>
    <submittedName>
        <fullName evidence="2">4-carboxymuconolactone decarboxylase-like protein</fullName>
    </submittedName>
</protein>
<gene>
    <name evidence="2" type="ORF">EJ04DRAFT_590765</name>
</gene>
<dbReference type="SUPFAM" id="SSF69118">
    <property type="entry name" value="AhpD-like"/>
    <property type="match status" value="1"/>
</dbReference>
<dbReference type="Gene3D" id="1.20.1290.10">
    <property type="entry name" value="AhpD-like"/>
    <property type="match status" value="1"/>
</dbReference>
<accession>A0A9P4QPL8</accession>
<dbReference type="Proteomes" id="UP000799444">
    <property type="component" value="Unassembled WGS sequence"/>
</dbReference>
<dbReference type="Pfam" id="PF02627">
    <property type="entry name" value="CMD"/>
    <property type="match status" value="1"/>
</dbReference>
<keyword evidence="3" id="KW-1185">Reference proteome</keyword>
<dbReference type="GO" id="GO:0051920">
    <property type="term" value="F:peroxiredoxin activity"/>
    <property type="evidence" value="ECO:0007669"/>
    <property type="project" value="InterPro"/>
</dbReference>
<dbReference type="OrthoDB" id="9998495at2759"/>
<dbReference type="InterPro" id="IPR003779">
    <property type="entry name" value="CMD-like"/>
</dbReference>
<dbReference type="PANTHER" id="PTHR34846:SF11">
    <property type="entry name" value="4-CARBOXYMUCONOLACTONE DECARBOXYLASE FAMILY PROTEIN (AFU_ORTHOLOGUE AFUA_6G11590)"/>
    <property type="match status" value="1"/>
</dbReference>
<evidence type="ECO:0000313" key="3">
    <source>
        <dbReference type="Proteomes" id="UP000799444"/>
    </source>
</evidence>
<feature type="domain" description="Carboxymuconolactone decarboxylase-like" evidence="1">
    <location>
        <begin position="44"/>
        <end position="111"/>
    </location>
</feature>
<dbReference type="InterPro" id="IPR029032">
    <property type="entry name" value="AhpD-like"/>
</dbReference>